<dbReference type="EMBL" id="BLAE01000010">
    <property type="protein sequence ID" value="GES08347.1"/>
    <property type="molecule type" value="Genomic_DNA"/>
</dbReference>
<evidence type="ECO:0000313" key="2">
    <source>
        <dbReference type="EMBL" id="GES08347.1"/>
    </source>
</evidence>
<evidence type="ECO:0008006" key="4">
    <source>
        <dbReference type="Google" id="ProtNLM"/>
    </source>
</evidence>
<comment type="caution">
    <text evidence="2">The sequence shown here is derived from an EMBL/GenBank/DDBJ whole genome shotgun (WGS) entry which is preliminary data.</text>
</comment>
<name>A0A5M3WGU7_9ACTN</name>
<dbReference type="Gene3D" id="2.50.20.20">
    <property type="match status" value="1"/>
</dbReference>
<sequence>MITVLSGKDKGFMRRWLALAAVGLLVLCTPVPALGGSGAPNPAQAVKNHLRHQRGVEVSEVGRYSLSKGGWRRIRVRSLVQLSPTGPVGSYAQFSGVPDPGPRTLEADAQDSRDSVDEYNFISTGGSTYVRGEPELQDGKPWIRQIPSAQDSPHITVQPINVYDPRVLTVLLAGKTGRLDTGGRLYQGTTTYAELSKAARSWYDNDHKKISWWLWTDAKGLPTRLRTSEPSGWGTHPGAASVDTRFSGWGQPLVVTAPPADQVIDQRELVPDYS</sequence>
<reference evidence="2 3" key="1">
    <citation type="submission" date="2019-10" db="EMBL/GenBank/DDBJ databases">
        <title>Whole genome shotgun sequence of Acrocarpospora macrocephala NBRC 16266.</title>
        <authorList>
            <person name="Ichikawa N."/>
            <person name="Kimura A."/>
            <person name="Kitahashi Y."/>
            <person name="Komaki H."/>
            <person name="Oguchi A."/>
        </authorList>
    </citation>
    <scope>NUCLEOTIDE SEQUENCE [LARGE SCALE GENOMIC DNA]</scope>
    <source>
        <strain evidence="2 3">NBRC 16266</strain>
    </source>
</reference>
<keyword evidence="3" id="KW-1185">Reference proteome</keyword>
<organism evidence="2 3">
    <name type="scientific">Acrocarpospora macrocephala</name>
    <dbReference type="NCBI Taxonomy" id="150177"/>
    <lineage>
        <taxon>Bacteria</taxon>
        <taxon>Bacillati</taxon>
        <taxon>Actinomycetota</taxon>
        <taxon>Actinomycetes</taxon>
        <taxon>Streptosporangiales</taxon>
        <taxon>Streptosporangiaceae</taxon>
        <taxon>Acrocarpospora</taxon>
    </lineage>
</organism>
<accession>A0A5M3WGU7</accession>
<gene>
    <name evidence="2" type="ORF">Amac_019430</name>
</gene>
<evidence type="ECO:0000256" key="1">
    <source>
        <dbReference type="SAM" id="MobiDB-lite"/>
    </source>
</evidence>
<evidence type="ECO:0000313" key="3">
    <source>
        <dbReference type="Proteomes" id="UP000331127"/>
    </source>
</evidence>
<dbReference type="Proteomes" id="UP000331127">
    <property type="component" value="Unassembled WGS sequence"/>
</dbReference>
<dbReference type="AlphaFoldDB" id="A0A5M3WGU7"/>
<proteinExistence type="predicted"/>
<protein>
    <recommendedName>
        <fullName evidence="4">Lipoprotein</fullName>
    </recommendedName>
</protein>
<feature type="region of interest" description="Disordered" evidence="1">
    <location>
        <begin position="90"/>
        <end position="110"/>
    </location>
</feature>